<dbReference type="OrthoDB" id="5874082at2759"/>
<gene>
    <name evidence="2" type="ORF">WBA_LOCUS12967</name>
</gene>
<organism evidence="2 3">
    <name type="scientific">Wuchereria bancrofti</name>
    <dbReference type="NCBI Taxonomy" id="6293"/>
    <lineage>
        <taxon>Eukaryota</taxon>
        <taxon>Metazoa</taxon>
        <taxon>Ecdysozoa</taxon>
        <taxon>Nematoda</taxon>
        <taxon>Chromadorea</taxon>
        <taxon>Rhabditida</taxon>
        <taxon>Spirurina</taxon>
        <taxon>Spiruromorpha</taxon>
        <taxon>Filarioidea</taxon>
        <taxon>Onchocercidae</taxon>
        <taxon>Wuchereria</taxon>
    </lineage>
</organism>
<sequence length="47" mass="5091">MLSTGLLLSIVAAVVLCDSDAESVVREMTSTKVNFLRCHCLEITFSS</sequence>
<dbReference type="AlphaFoldDB" id="A0A3P7EQ83"/>
<dbReference type="InParanoid" id="A0A3P7EQ83"/>
<feature type="signal peptide" evidence="1">
    <location>
        <begin position="1"/>
        <end position="17"/>
    </location>
</feature>
<name>A0A3P7EQ83_WUCBA</name>
<evidence type="ECO:0000313" key="3">
    <source>
        <dbReference type="Proteomes" id="UP000270924"/>
    </source>
</evidence>
<evidence type="ECO:0000256" key="1">
    <source>
        <dbReference type="SAM" id="SignalP"/>
    </source>
</evidence>
<protein>
    <submittedName>
        <fullName evidence="2">Uncharacterized protein</fullName>
    </submittedName>
</protein>
<dbReference type="EMBL" id="UYWW01013363">
    <property type="protein sequence ID" value="VDM23383.1"/>
    <property type="molecule type" value="Genomic_DNA"/>
</dbReference>
<keyword evidence="3" id="KW-1185">Reference proteome</keyword>
<evidence type="ECO:0000313" key="2">
    <source>
        <dbReference type="EMBL" id="VDM23383.1"/>
    </source>
</evidence>
<dbReference type="Proteomes" id="UP000270924">
    <property type="component" value="Unassembled WGS sequence"/>
</dbReference>
<accession>A0A3P7EQ83</accession>
<keyword evidence="1" id="KW-0732">Signal</keyword>
<proteinExistence type="predicted"/>
<reference evidence="2 3" key="1">
    <citation type="submission" date="2018-11" db="EMBL/GenBank/DDBJ databases">
        <authorList>
            <consortium name="Pathogen Informatics"/>
        </authorList>
    </citation>
    <scope>NUCLEOTIDE SEQUENCE [LARGE SCALE GENOMIC DNA]</scope>
</reference>
<feature type="chain" id="PRO_5018266136" evidence="1">
    <location>
        <begin position="18"/>
        <end position="47"/>
    </location>
</feature>